<evidence type="ECO:0000256" key="5">
    <source>
        <dbReference type="ARBA" id="ARBA00022840"/>
    </source>
</evidence>
<dbReference type="GO" id="GO:0005524">
    <property type="term" value="F:ATP binding"/>
    <property type="evidence" value="ECO:0007669"/>
    <property type="project" value="UniProtKB-KW"/>
</dbReference>
<keyword evidence="8" id="KW-0119">Carbohydrate metabolism</keyword>
<reference evidence="11 12" key="1">
    <citation type="submission" date="2019-02" db="EMBL/GenBank/DDBJ databases">
        <authorList>
            <person name="Li Y."/>
        </authorList>
    </citation>
    <scope>NUCLEOTIDE SEQUENCE [LARGE SCALE GENOMIC DNA]</scope>
    <source>
        <strain evidence="11 12">30C10-4-7</strain>
    </source>
</reference>
<dbReference type="GO" id="GO:0005829">
    <property type="term" value="C:cytosol"/>
    <property type="evidence" value="ECO:0007669"/>
    <property type="project" value="TreeGrafter"/>
</dbReference>
<evidence type="ECO:0000256" key="1">
    <source>
        <dbReference type="ARBA" id="ARBA00022679"/>
    </source>
</evidence>
<dbReference type="FunFam" id="3.30.70.890:FF:000001">
    <property type="entry name" value="Galactokinase"/>
    <property type="match status" value="1"/>
</dbReference>
<protein>
    <submittedName>
        <fullName evidence="11">GHMP kinase</fullName>
    </submittedName>
</protein>
<name>A0A4Q6XRN4_9SPHI</name>
<gene>
    <name evidence="11" type="ORF">EWE74_16370</name>
</gene>
<dbReference type="Pfam" id="PF08544">
    <property type="entry name" value="GHMP_kinases_C"/>
    <property type="match status" value="1"/>
</dbReference>
<evidence type="ECO:0000259" key="9">
    <source>
        <dbReference type="Pfam" id="PF00288"/>
    </source>
</evidence>
<dbReference type="PRINTS" id="PR00959">
    <property type="entry name" value="MEVGALKINASE"/>
</dbReference>
<proteinExistence type="predicted"/>
<dbReference type="Gene3D" id="3.30.230.10">
    <property type="match status" value="1"/>
</dbReference>
<dbReference type="InterPro" id="IPR006203">
    <property type="entry name" value="GHMP_knse_ATP-bd_CS"/>
</dbReference>
<keyword evidence="1" id="KW-0808">Transferase</keyword>
<dbReference type="InterPro" id="IPR000705">
    <property type="entry name" value="Galactokinase"/>
</dbReference>
<keyword evidence="6" id="KW-0460">Magnesium</keyword>
<dbReference type="PANTHER" id="PTHR10457">
    <property type="entry name" value="MEVALONATE KINASE/GALACTOKINASE"/>
    <property type="match status" value="1"/>
</dbReference>
<keyword evidence="7" id="KW-0299">Galactose metabolism</keyword>
<dbReference type="InterPro" id="IPR014721">
    <property type="entry name" value="Ribsml_uS5_D2-typ_fold_subgr"/>
</dbReference>
<dbReference type="GO" id="GO:0046872">
    <property type="term" value="F:metal ion binding"/>
    <property type="evidence" value="ECO:0007669"/>
    <property type="project" value="UniProtKB-KW"/>
</dbReference>
<comment type="caution">
    <text evidence="11">The sequence shown here is derived from an EMBL/GenBank/DDBJ whole genome shotgun (WGS) entry which is preliminary data.</text>
</comment>
<dbReference type="Proteomes" id="UP000292855">
    <property type="component" value="Unassembled WGS sequence"/>
</dbReference>
<feature type="domain" description="GHMP kinase C-terminal" evidence="10">
    <location>
        <begin position="285"/>
        <end position="366"/>
    </location>
</feature>
<dbReference type="Gene3D" id="3.30.70.890">
    <property type="entry name" value="GHMP kinase, C-terminal domain"/>
    <property type="match status" value="1"/>
</dbReference>
<evidence type="ECO:0000256" key="6">
    <source>
        <dbReference type="ARBA" id="ARBA00022842"/>
    </source>
</evidence>
<dbReference type="InterPro" id="IPR006206">
    <property type="entry name" value="Mevalonate/galactokinase"/>
</dbReference>
<dbReference type="InterPro" id="IPR020568">
    <property type="entry name" value="Ribosomal_Su5_D2-typ_SF"/>
</dbReference>
<sequence>MHKDFKTLFPDTPDTDVRHVYSPYRVCPVGAHIDHQHGHVTGFALDHGVDFYYVPTETGVINLFSTDFEGQVLFAIETMPGRYDTWGRYIQAAIYTLSKKHEVTIGVQGLICGSLPVGGLSSSSAVLLCYIMALADVNDIEISEHDLIELAFAAEKEYIGLSLGKLDQSCEVLSKKNHLLYLDTKDDSYRLIPQPAEMPDFDILIFFSGLTRTLVNTGYNTRTDECKVAAYSLLAYEGMPYSAFTDTRLRDVDTHVYNKWKHRLPDALAKRATHFMTEYERVDRAVEAFAKGDITMLGAIMFESGDSSIRFWESGCPEMIGLFEAIKQAPGVYGGRFSGAGFKGCCVALSDPAYREEAIDYVTKSYLSQYPEMEGQYEVRVCKTADGVRRVS</sequence>
<dbReference type="RefSeq" id="WP_130142717.1">
    <property type="nucleotide sequence ID" value="NZ_SGIT01000003.1"/>
</dbReference>
<dbReference type="OrthoDB" id="250531at2"/>
<keyword evidence="2" id="KW-0479">Metal-binding</keyword>
<dbReference type="PRINTS" id="PR00473">
    <property type="entry name" value="GALCTOKINASE"/>
</dbReference>
<accession>A0A4Q6XRN4</accession>
<evidence type="ECO:0000256" key="2">
    <source>
        <dbReference type="ARBA" id="ARBA00022723"/>
    </source>
</evidence>
<keyword evidence="12" id="KW-1185">Reference proteome</keyword>
<keyword evidence="4 11" id="KW-0418">Kinase</keyword>
<dbReference type="GO" id="GO:0006012">
    <property type="term" value="P:galactose metabolic process"/>
    <property type="evidence" value="ECO:0007669"/>
    <property type="project" value="UniProtKB-KW"/>
</dbReference>
<dbReference type="SUPFAM" id="SSF55060">
    <property type="entry name" value="GHMP Kinase, C-terminal domain"/>
    <property type="match status" value="1"/>
</dbReference>
<keyword evidence="5" id="KW-0067">ATP-binding</keyword>
<dbReference type="PANTHER" id="PTHR10457:SF6">
    <property type="entry name" value="GALACTURONOKINASE"/>
    <property type="match status" value="1"/>
</dbReference>
<evidence type="ECO:0000256" key="7">
    <source>
        <dbReference type="ARBA" id="ARBA00023144"/>
    </source>
</evidence>
<evidence type="ECO:0000259" key="10">
    <source>
        <dbReference type="Pfam" id="PF08544"/>
    </source>
</evidence>
<feature type="domain" description="GHMP kinase N-terminal" evidence="9">
    <location>
        <begin position="89"/>
        <end position="173"/>
    </location>
</feature>
<organism evidence="11 12">
    <name type="scientific">Sphingobacterium corticibacterium</name>
    <dbReference type="NCBI Taxonomy" id="2484746"/>
    <lineage>
        <taxon>Bacteria</taxon>
        <taxon>Pseudomonadati</taxon>
        <taxon>Bacteroidota</taxon>
        <taxon>Sphingobacteriia</taxon>
        <taxon>Sphingobacteriales</taxon>
        <taxon>Sphingobacteriaceae</taxon>
        <taxon>Sphingobacterium</taxon>
    </lineage>
</organism>
<keyword evidence="3" id="KW-0547">Nucleotide-binding</keyword>
<dbReference type="InterPro" id="IPR036554">
    <property type="entry name" value="GHMP_kinase_C_sf"/>
</dbReference>
<dbReference type="InterPro" id="IPR006204">
    <property type="entry name" value="GHMP_kinase_N_dom"/>
</dbReference>
<evidence type="ECO:0000256" key="4">
    <source>
        <dbReference type="ARBA" id="ARBA00022777"/>
    </source>
</evidence>
<dbReference type="EMBL" id="SGIT01000003">
    <property type="protein sequence ID" value="RZF58896.1"/>
    <property type="molecule type" value="Genomic_DNA"/>
</dbReference>
<dbReference type="PROSITE" id="PS00627">
    <property type="entry name" value="GHMP_KINASES_ATP"/>
    <property type="match status" value="1"/>
</dbReference>
<evidence type="ECO:0000256" key="3">
    <source>
        <dbReference type="ARBA" id="ARBA00022741"/>
    </source>
</evidence>
<dbReference type="Pfam" id="PF00288">
    <property type="entry name" value="GHMP_kinases_N"/>
    <property type="match status" value="1"/>
</dbReference>
<dbReference type="GO" id="GO:0004335">
    <property type="term" value="F:galactokinase activity"/>
    <property type="evidence" value="ECO:0007669"/>
    <property type="project" value="InterPro"/>
</dbReference>
<dbReference type="InterPro" id="IPR013750">
    <property type="entry name" value="GHMP_kinase_C_dom"/>
</dbReference>
<dbReference type="AlphaFoldDB" id="A0A4Q6XRN4"/>
<dbReference type="PIRSF" id="PIRSF000530">
    <property type="entry name" value="Galactokinase"/>
    <property type="match status" value="1"/>
</dbReference>
<evidence type="ECO:0000313" key="11">
    <source>
        <dbReference type="EMBL" id="RZF58896.1"/>
    </source>
</evidence>
<evidence type="ECO:0000313" key="12">
    <source>
        <dbReference type="Proteomes" id="UP000292855"/>
    </source>
</evidence>
<evidence type="ECO:0000256" key="8">
    <source>
        <dbReference type="ARBA" id="ARBA00023277"/>
    </source>
</evidence>
<dbReference type="SUPFAM" id="SSF54211">
    <property type="entry name" value="Ribosomal protein S5 domain 2-like"/>
    <property type="match status" value="1"/>
</dbReference>